<dbReference type="InterPro" id="IPR036259">
    <property type="entry name" value="MFS_trans_sf"/>
</dbReference>
<dbReference type="Proteomes" id="UP000053411">
    <property type="component" value="Unassembled WGS sequence"/>
</dbReference>
<keyword evidence="3 6" id="KW-0812">Transmembrane</keyword>
<accession>A0A0D2KAK6</accession>
<feature type="transmembrane region" description="Helical" evidence="6">
    <location>
        <begin position="365"/>
        <end position="382"/>
    </location>
</feature>
<feature type="transmembrane region" description="Helical" evidence="6">
    <location>
        <begin position="325"/>
        <end position="345"/>
    </location>
</feature>
<evidence type="ECO:0000313" key="9">
    <source>
        <dbReference type="Proteomes" id="UP000053411"/>
    </source>
</evidence>
<organism evidence="8 9">
    <name type="scientific">Fonsecaea multimorphosa CBS 102226</name>
    <dbReference type="NCBI Taxonomy" id="1442371"/>
    <lineage>
        <taxon>Eukaryota</taxon>
        <taxon>Fungi</taxon>
        <taxon>Dikarya</taxon>
        <taxon>Ascomycota</taxon>
        <taxon>Pezizomycotina</taxon>
        <taxon>Eurotiomycetes</taxon>
        <taxon>Chaetothyriomycetidae</taxon>
        <taxon>Chaetothyriales</taxon>
        <taxon>Herpotrichiellaceae</taxon>
        <taxon>Fonsecaea</taxon>
    </lineage>
</organism>
<feature type="transmembrane region" description="Helical" evidence="6">
    <location>
        <begin position="94"/>
        <end position="115"/>
    </location>
</feature>
<dbReference type="Gene3D" id="1.20.1250.20">
    <property type="entry name" value="MFS general substrate transporter like domains"/>
    <property type="match status" value="2"/>
</dbReference>
<dbReference type="GO" id="GO:0005886">
    <property type="term" value="C:plasma membrane"/>
    <property type="evidence" value="ECO:0007669"/>
    <property type="project" value="TreeGrafter"/>
</dbReference>
<gene>
    <name evidence="8" type="ORF">Z520_03885</name>
</gene>
<keyword evidence="2" id="KW-0813">Transport</keyword>
<evidence type="ECO:0000256" key="2">
    <source>
        <dbReference type="ARBA" id="ARBA00022448"/>
    </source>
</evidence>
<keyword evidence="4 6" id="KW-1133">Transmembrane helix</keyword>
<evidence type="ECO:0000256" key="3">
    <source>
        <dbReference type="ARBA" id="ARBA00022692"/>
    </source>
</evidence>
<feature type="transmembrane region" description="Helical" evidence="6">
    <location>
        <begin position="415"/>
        <end position="437"/>
    </location>
</feature>
<evidence type="ECO:0000259" key="7">
    <source>
        <dbReference type="PROSITE" id="PS50850"/>
    </source>
</evidence>
<feature type="transmembrane region" description="Helical" evidence="6">
    <location>
        <begin position="147"/>
        <end position="168"/>
    </location>
</feature>
<evidence type="ECO:0000256" key="6">
    <source>
        <dbReference type="SAM" id="Phobius"/>
    </source>
</evidence>
<dbReference type="InterPro" id="IPR020846">
    <property type="entry name" value="MFS_dom"/>
</dbReference>
<dbReference type="RefSeq" id="XP_016634322.1">
    <property type="nucleotide sequence ID" value="XM_016774395.1"/>
</dbReference>
<dbReference type="EMBL" id="KN848067">
    <property type="protein sequence ID" value="KIY00200.1"/>
    <property type="molecule type" value="Genomic_DNA"/>
</dbReference>
<evidence type="ECO:0000313" key="8">
    <source>
        <dbReference type="EMBL" id="KIY00200.1"/>
    </source>
</evidence>
<dbReference type="AlphaFoldDB" id="A0A0D2KAK6"/>
<protein>
    <recommendedName>
        <fullName evidence="7">Major facilitator superfamily (MFS) profile domain-containing protein</fullName>
    </recommendedName>
</protein>
<evidence type="ECO:0000256" key="5">
    <source>
        <dbReference type="ARBA" id="ARBA00023136"/>
    </source>
</evidence>
<feature type="transmembrane region" description="Helical" evidence="6">
    <location>
        <begin position="286"/>
        <end position="304"/>
    </location>
</feature>
<feature type="transmembrane region" description="Helical" evidence="6">
    <location>
        <begin position="214"/>
        <end position="233"/>
    </location>
</feature>
<dbReference type="Pfam" id="PF06609">
    <property type="entry name" value="TRI12"/>
    <property type="match status" value="1"/>
</dbReference>
<evidence type="ECO:0000256" key="4">
    <source>
        <dbReference type="ARBA" id="ARBA00022989"/>
    </source>
</evidence>
<dbReference type="SUPFAM" id="SSF103473">
    <property type="entry name" value="MFS general substrate transporter"/>
    <property type="match status" value="1"/>
</dbReference>
<dbReference type="CDD" id="cd06179">
    <property type="entry name" value="MFS_TRI12_like"/>
    <property type="match status" value="1"/>
</dbReference>
<reference evidence="8 9" key="1">
    <citation type="submission" date="2015-01" db="EMBL/GenBank/DDBJ databases">
        <title>The Genome Sequence of Fonsecaea multimorphosa CBS 102226.</title>
        <authorList>
            <consortium name="The Broad Institute Genomics Platform"/>
            <person name="Cuomo C."/>
            <person name="de Hoog S."/>
            <person name="Gorbushina A."/>
            <person name="Stielow B."/>
            <person name="Teixiera M."/>
            <person name="Abouelleil A."/>
            <person name="Chapman S.B."/>
            <person name="Priest M."/>
            <person name="Young S.K."/>
            <person name="Wortman J."/>
            <person name="Nusbaum C."/>
            <person name="Birren B."/>
        </authorList>
    </citation>
    <scope>NUCLEOTIDE SEQUENCE [LARGE SCALE GENOMIC DNA]</scope>
    <source>
        <strain evidence="8 9">CBS 102226</strain>
    </source>
</reference>
<evidence type="ECO:0000256" key="1">
    <source>
        <dbReference type="ARBA" id="ARBA00004141"/>
    </source>
</evidence>
<proteinExistence type="predicted"/>
<dbReference type="InterPro" id="IPR053791">
    <property type="entry name" value="MFS_Tri12-like"/>
</dbReference>
<comment type="subcellular location">
    <subcellularLocation>
        <location evidence="1">Membrane</location>
        <topology evidence="1">Multi-pass membrane protein</topology>
    </subcellularLocation>
</comment>
<feature type="transmembrane region" description="Helical" evidence="6">
    <location>
        <begin position="544"/>
        <end position="563"/>
    </location>
</feature>
<dbReference type="OrthoDB" id="4139357at2759"/>
<dbReference type="GO" id="GO:0022857">
    <property type="term" value="F:transmembrane transporter activity"/>
    <property type="evidence" value="ECO:0007669"/>
    <property type="project" value="InterPro"/>
</dbReference>
<feature type="transmembrane region" description="Helical" evidence="6">
    <location>
        <begin position="254"/>
        <end position="274"/>
    </location>
</feature>
<feature type="domain" description="Major facilitator superfamily (MFS) profile" evidence="7">
    <location>
        <begin position="55"/>
        <end position="525"/>
    </location>
</feature>
<keyword evidence="5 6" id="KW-0472">Membrane</keyword>
<feature type="transmembrane region" description="Helical" evidence="6">
    <location>
        <begin position="449"/>
        <end position="471"/>
    </location>
</feature>
<dbReference type="PANTHER" id="PTHR23501">
    <property type="entry name" value="MAJOR FACILITATOR SUPERFAMILY"/>
    <property type="match status" value="1"/>
</dbReference>
<dbReference type="PROSITE" id="PS50850">
    <property type="entry name" value="MFS"/>
    <property type="match status" value="1"/>
</dbReference>
<dbReference type="GeneID" id="27709631"/>
<keyword evidence="9" id="KW-1185">Reference proteome</keyword>
<feature type="transmembrane region" description="Helical" evidence="6">
    <location>
        <begin position="391"/>
        <end position="409"/>
    </location>
</feature>
<dbReference type="InterPro" id="IPR010573">
    <property type="entry name" value="MFS_Str1/Tri12-like"/>
</dbReference>
<sequence>MAGGTEDISHVESAENLREHEAALVGAYVLPELSSHDEVANNSIRNVFRVTKGITLANSFLMCYLYFAGTMAYIVPPTQVSFMVADLGRRDLAAWVSTATSVGICAVLPVSGALTDVVGRRWAMIAGSLLGVAGSIVAGRADSTKMIIAGQALCGAAIALCFVSPAALAEIIPAFARPFWATAQHFLGTIGQVVGPVYSGAFVKASISGWRWPFYINAIIFGLGAVGTIFIYHPKSRVRALGFSKRGVIRQIDFVGLFLFLAGVTCLLLGLSWGGNVRYGWKNAHAIAPTVIGVVIVLIVLPVYERFGCQNAVFDRQLFRDRTFIMLNIISFVEGFALLTSSVYFPQILLQFWTKDPVTVGVYRIPFAVSGLISQTGSGLIFQKTARYKKMYIGLATLLLIGPALFGVLTPHQSVGVPLGISVLTGLAVGGIVQVSLITAQYCVPQTKLGVSLGIINTVRVLGGAIGVAIFNSILSTRQNSHIPSAVTAAATKAGARASELPLIVKAAVSGNSTLLVSATDNSTAVIGAVKLAVLNTTSASYRIIFLSSIPFGAISLAACFLLREVNHYMSDEVVFGLAAQEKAAPAGLRKEQETVEKNV</sequence>
<name>A0A0D2KAK6_9EURO</name>
<dbReference type="PANTHER" id="PTHR23501:SF109">
    <property type="entry name" value="MAJOR FACILITATOR SUPERFAMILY (MFS) PROFILE DOMAIN-CONTAINING PROTEIN-RELATED"/>
    <property type="match status" value="1"/>
</dbReference>
<dbReference type="VEuPathDB" id="FungiDB:Z520_03885"/>
<feature type="transmembrane region" description="Helical" evidence="6">
    <location>
        <begin position="54"/>
        <end position="74"/>
    </location>
</feature>